<reference evidence="2" key="5">
    <citation type="journal article" date="2018" name="Nat. Plants">
        <title>Whole-genome landscape of Medicago truncatula symbiotic genes.</title>
        <authorList>
            <person name="Pecrix Y."/>
            <person name="Gamas P."/>
            <person name="Carrere S."/>
        </authorList>
    </citation>
    <scope>NUCLEOTIDE SEQUENCE</scope>
    <source>
        <tissue evidence="2">Leaves</tissue>
    </source>
</reference>
<dbReference type="STRING" id="3880.G7LBX4"/>
<evidence type="ECO:0000313" key="2">
    <source>
        <dbReference type="EMBL" id="RHN40865.1"/>
    </source>
</evidence>
<reference evidence="1 4" key="2">
    <citation type="journal article" date="2014" name="BMC Genomics">
        <title>An improved genome release (version Mt4.0) for the model legume Medicago truncatula.</title>
        <authorList>
            <person name="Tang H."/>
            <person name="Krishnakumar V."/>
            <person name="Bidwell S."/>
            <person name="Rosen B."/>
            <person name="Chan A."/>
            <person name="Zhou S."/>
            <person name="Gentzbittel L."/>
            <person name="Childs K.L."/>
            <person name="Yandell M."/>
            <person name="Gundlach H."/>
            <person name="Mayer K.F."/>
            <person name="Schwartz D.C."/>
            <person name="Town C.D."/>
        </authorList>
    </citation>
    <scope>GENOME REANNOTATION</scope>
    <source>
        <strain evidence="3 4">cv. Jemalong A17</strain>
    </source>
</reference>
<dbReference type="GO" id="GO:0003682">
    <property type="term" value="F:chromatin binding"/>
    <property type="evidence" value="ECO:0000318"/>
    <property type="project" value="GO_Central"/>
</dbReference>
<dbReference type="GO" id="GO:0007095">
    <property type="term" value="P:mitotic G2 DNA damage checkpoint signaling"/>
    <property type="evidence" value="ECO:0000318"/>
    <property type="project" value="GO_Central"/>
</dbReference>
<accession>G7LBX4</accession>
<evidence type="ECO:0000313" key="5">
    <source>
        <dbReference type="Proteomes" id="UP000265566"/>
    </source>
</evidence>
<dbReference type="OrthoDB" id="1913152at2759"/>
<dbReference type="Proteomes" id="UP000265566">
    <property type="component" value="Chromosome 8"/>
</dbReference>
<organism evidence="1 4">
    <name type="scientific">Medicago truncatula</name>
    <name type="common">Barrel medic</name>
    <name type="synonym">Medicago tribuloides</name>
    <dbReference type="NCBI Taxonomy" id="3880"/>
    <lineage>
        <taxon>Eukaryota</taxon>
        <taxon>Viridiplantae</taxon>
        <taxon>Streptophyta</taxon>
        <taxon>Embryophyta</taxon>
        <taxon>Tracheophyta</taxon>
        <taxon>Spermatophyta</taxon>
        <taxon>Magnoliopsida</taxon>
        <taxon>eudicotyledons</taxon>
        <taxon>Gunneridae</taxon>
        <taxon>Pentapetalae</taxon>
        <taxon>rosids</taxon>
        <taxon>fabids</taxon>
        <taxon>Fabales</taxon>
        <taxon>Fabaceae</taxon>
        <taxon>Papilionoideae</taxon>
        <taxon>50 kb inversion clade</taxon>
        <taxon>NPAAA clade</taxon>
        <taxon>Hologalegina</taxon>
        <taxon>IRL clade</taxon>
        <taxon>Trifolieae</taxon>
        <taxon>Medicago</taxon>
    </lineage>
</organism>
<dbReference type="PANTHER" id="PTHR21556">
    <property type="entry name" value="TRESLIN"/>
    <property type="match status" value="1"/>
</dbReference>
<evidence type="ECO:0000313" key="4">
    <source>
        <dbReference type="Proteomes" id="UP000002051"/>
    </source>
</evidence>
<dbReference type="PANTHER" id="PTHR21556:SF2">
    <property type="entry name" value="TRESLIN"/>
    <property type="match status" value="1"/>
</dbReference>
<dbReference type="EnsemblPlants" id="AET02917">
    <property type="protein sequence ID" value="AET02917"/>
    <property type="gene ID" value="MTR_8g058270"/>
</dbReference>
<reference evidence="3" key="3">
    <citation type="submission" date="2015-04" db="UniProtKB">
        <authorList>
            <consortium name="EnsemblPlants"/>
        </authorList>
    </citation>
    <scope>IDENTIFICATION</scope>
    <source>
        <strain evidence="3">cv. Jemalong A17</strain>
    </source>
</reference>
<dbReference type="Gramene" id="rna47104">
    <property type="protein sequence ID" value="RHN40865.1"/>
    <property type="gene ID" value="gene47104"/>
</dbReference>
<evidence type="ECO:0000313" key="1">
    <source>
        <dbReference type="EMBL" id="AET02917.2"/>
    </source>
</evidence>
<dbReference type="EMBL" id="CM001224">
    <property type="protein sequence ID" value="AET02917.2"/>
    <property type="molecule type" value="Genomic_DNA"/>
</dbReference>
<proteinExistence type="predicted"/>
<gene>
    <name evidence="3" type="primary">11416493</name>
    <name evidence="1" type="ordered locus">MTR_8g058270</name>
    <name evidence="2" type="ORF">MtrunA17_Chr8g0359701</name>
</gene>
<dbReference type="InterPro" id="IPR026153">
    <property type="entry name" value="Treslin"/>
</dbReference>
<keyword evidence="4" id="KW-1185">Reference proteome</keyword>
<dbReference type="KEGG" id="mtr:11416493"/>
<dbReference type="GO" id="GO:0005634">
    <property type="term" value="C:nucleus"/>
    <property type="evidence" value="ECO:0000318"/>
    <property type="project" value="GO_Central"/>
</dbReference>
<dbReference type="Proteomes" id="UP000002051">
    <property type="component" value="Chromosome 8"/>
</dbReference>
<dbReference type="HOGENOM" id="CLU_016284_0_0_1"/>
<dbReference type="PaxDb" id="3880-AET02917"/>
<dbReference type="eggNOG" id="ENOG502QZ9I">
    <property type="taxonomic scope" value="Eukaryota"/>
</dbReference>
<accession>A0A0C3Y0X4</accession>
<evidence type="ECO:0000313" key="3">
    <source>
        <dbReference type="EnsemblPlants" id="AET02917"/>
    </source>
</evidence>
<dbReference type="AlphaFoldDB" id="G7LBX4"/>
<name>G7LBX4_MEDTR</name>
<dbReference type="EMBL" id="PSQE01000008">
    <property type="protein sequence ID" value="RHN40865.1"/>
    <property type="molecule type" value="Genomic_DNA"/>
</dbReference>
<dbReference type="GO" id="GO:0006260">
    <property type="term" value="P:DNA replication"/>
    <property type="evidence" value="ECO:0000318"/>
    <property type="project" value="GO_Central"/>
</dbReference>
<dbReference type="GO" id="GO:0030174">
    <property type="term" value="P:regulation of DNA-templated DNA replication initiation"/>
    <property type="evidence" value="ECO:0000318"/>
    <property type="project" value="GO_Central"/>
</dbReference>
<dbReference type="GO" id="GO:0010212">
    <property type="term" value="P:response to ionizing radiation"/>
    <property type="evidence" value="ECO:0007669"/>
    <property type="project" value="InterPro"/>
</dbReference>
<reference evidence="1 4" key="1">
    <citation type="journal article" date="2011" name="Nature">
        <title>The Medicago genome provides insight into the evolution of rhizobial symbioses.</title>
        <authorList>
            <person name="Young N.D."/>
            <person name="Debelle F."/>
            <person name="Oldroyd G.E."/>
            <person name="Geurts R."/>
            <person name="Cannon S.B."/>
            <person name="Udvardi M.K."/>
            <person name="Benedito V.A."/>
            <person name="Mayer K.F."/>
            <person name="Gouzy J."/>
            <person name="Schoof H."/>
            <person name="Van de Peer Y."/>
            <person name="Proost S."/>
            <person name="Cook D.R."/>
            <person name="Meyers B.C."/>
            <person name="Spannagl M."/>
            <person name="Cheung F."/>
            <person name="De Mita S."/>
            <person name="Krishnakumar V."/>
            <person name="Gundlach H."/>
            <person name="Zhou S."/>
            <person name="Mudge J."/>
            <person name="Bharti A.K."/>
            <person name="Murray J.D."/>
            <person name="Naoumkina M.A."/>
            <person name="Rosen B."/>
            <person name="Silverstein K.A."/>
            <person name="Tang H."/>
            <person name="Rombauts S."/>
            <person name="Zhao P.X."/>
            <person name="Zhou P."/>
            <person name="Barbe V."/>
            <person name="Bardou P."/>
            <person name="Bechner M."/>
            <person name="Bellec A."/>
            <person name="Berger A."/>
            <person name="Berges H."/>
            <person name="Bidwell S."/>
            <person name="Bisseling T."/>
            <person name="Choisne N."/>
            <person name="Couloux A."/>
            <person name="Denny R."/>
            <person name="Deshpande S."/>
            <person name="Dai X."/>
            <person name="Doyle J.J."/>
            <person name="Dudez A.M."/>
            <person name="Farmer A.D."/>
            <person name="Fouteau S."/>
            <person name="Franken C."/>
            <person name="Gibelin C."/>
            <person name="Gish J."/>
            <person name="Goldstein S."/>
            <person name="Gonzalez A.J."/>
            <person name="Green P.J."/>
            <person name="Hallab A."/>
            <person name="Hartog M."/>
            <person name="Hua A."/>
            <person name="Humphray S.J."/>
            <person name="Jeong D.H."/>
            <person name="Jing Y."/>
            <person name="Jocker A."/>
            <person name="Kenton S.M."/>
            <person name="Kim D.J."/>
            <person name="Klee K."/>
            <person name="Lai H."/>
            <person name="Lang C."/>
            <person name="Lin S."/>
            <person name="Macmil S.L."/>
            <person name="Magdelenat G."/>
            <person name="Matthews L."/>
            <person name="McCorrison J."/>
            <person name="Monaghan E.L."/>
            <person name="Mun J.H."/>
            <person name="Najar F.Z."/>
            <person name="Nicholson C."/>
            <person name="Noirot C."/>
            <person name="O'Bleness M."/>
            <person name="Paule C.R."/>
            <person name="Poulain J."/>
            <person name="Prion F."/>
            <person name="Qin B."/>
            <person name="Qu C."/>
            <person name="Retzel E.F."/>
            <person name="Riddle C."/>
            <person name="Sallet E."/>
            <person name="Samain S."/>
            <person name="Samson N."/>
            <person name="Sanders I."/>
            <person name="Saurat O."/>
            <person name="Scarpelli C."/>
            <person name="Schiex T."/>
            <person name="Segurens B."/>
            <person name="Severin A.J."/>
            <person name="Sherrier D.J."/>
            <person name="Shi R."/>
            <person name="Sims S."/>
            <person name="Singer S.R."/>
            <person name="Sinharoy S."/>
            <person name="Sterck L."/>
            <person name="Viollet A."/>
            <person name="Wang B.B."/>
            <person name="Wang K."/>
            <person name="Wang M."/>
            <person name="Wang X."/>
            <person name="Warfsmann J."/>
            <person name="Weissenbach J."/>
            <person name="White D.D."/>
            <person name="White J.D."/>
            <person name="Wiley G.B."/>
            <person name="Wincker P."/>
            <person name="Xing Y."/>
            <person name="Yang L."/>
            <person name="Yao Z."/>
            <person name="Ying F."/>
            <person name="Zhai J."/>
            <person name="Zhou L."/>
            <person name="Zuber A."/>
            <person name="Denarie J."/>
            <person name="Dixon R.A."/>
            <person name="May G.D."/>
            <person name="Schwartz D.C."/>
            <person name="Rogers J."/>
            <person name="Quetier F."/>
            <person name="Town C.D."/>
            <person name="Roe B.A."/>
        </authorList>
    </citation>
    <scope>NUCLEOTIDE SEQUENCE [LARGE SCALE GENOMIC DNA]</scope>
    <source>
        <strain evidence="1">A17</strain>
        <strain evidence="3 4">cv. Jemalong A17</strain>
    </source>
</reference>
<sequence>MSSNSDPMIRYSHTNRIVLLIDLDPLLLLLHNTTTTTNYIKNILSTSKTLFSFPPLSTSLFAFKFFFSSLPPHLSFSKLHPFLPKHSFSFDHPFSTFNLLSKTLSTFPNFPLTYNPKAANLIDSLTQLLHDYPWEPNSDADTDTTTPLVSPNLILLFTPFFNSFNSLAGFFDSDEDSLRIENSFCDRFLGFFGNVSRRFRSKGVHCSWIGVNSDDKEDEVGMIRGLFEIGTGKLGWGFCSLDSILLGSALVPFGLIYPKIGVSWISVRCCSREVKVQLTLEILDVNGSPIEYNCCDLEVLDFRVFGRGEDVNLQGGGRKERLWNVCSDGMAKLKVTVVRKCDAFVKFRSCLSDSVLVREVLGECMKGDSGGFFADRVLELLATEFGCQGRRKSVPVWEMLLSYLYKEDCWALVSVDSGKGGGSCVGILRPFTVSSALLSVLEDPQSASDFGAANMNSFIRTGILKSDRIFHKNRDLVDSQVKDVVGIKGEQKKKMTDLSALRNLTWSSFYDLVYDQFEMDLHEVYYAMECNKSKKLKFLKCWMKQVKKSSCHDLNLSEYPKPNQIFAEGTDSKLNELPQNGEQPIPQVVMSAGINAEVDTKKDDAVLDCGLETSEAFFRNLSNRIQQGIESDVIDLVALAERLVNSSIYWLCQKVDRETIPLIQVHSPLKDNNACGSMVVSELVKQLLKDPKDIAAKHKSRDSSSQAFDAAGPTTIITEHVVREYELQILFRLEILQSEVGRGIEDSSKQKFVKQICLLLENIQCHMEGGFFGDWNLENYVAKIIKSRYSHTLEDIVHKIYNKMDLLLFVNEDEAPDCSFNSEDSSKSLDRKFYGDEMGENDVGNGPFSAENKPFHLQKNVRGKLQRNIEGGHNKTLIEALKIRMPALRVWAPKQKGMKSKKDHLSKIPKRKDRTSACYDTVCETPMTRNTRSMTRNTVCETPMTRSTRSSPQSIGSDDHNYMADGNQVCGSVAKALFQV</sequence>
<reference evidence="5" key="4">
    <citation type="journal article" date="2018" name="Nat. Plants">
        <title>Whole-genome landscape of Medicago truncatula symbiotic genes.</title>
        <authorList>
            <person name="Pecrix Y."/>
            <person name="Staton S.E."/>
            <person name="Sallet E."/>
            <person name="Lelandais-Briere C."/>
            <person name="Moreau S."/>
            <person name="Carrere S."/>
            <person name="Blein T."/>
            <person name="Jardinaud M.F."/>
            <person name="Latrasse D."/>
            <person name="Zouine M."/>
            <person name="Zahm M."/>
            <person name="Kreplak J."/>
            <person name="Mayjonade B."/>
            <person name="Satge C."/>
            <person name="Perez M."/>
            <person name="Cauet S."/>
            <person name="Marande W."/>
            <person name="Chantry-Darmon C."/>
            <person name="Lopez-Roques C."/>
            <person name="Bouchez O."/>
            <person name="Berard A."/>
            <person name="Debelle F."/>
            <person name="Munos S."/>
            <person name="Bendahmane A."/>
            <person name="Berges H."/>
            <person name="Niebel A."/>
            <person name="Buitink J."/>
            <person name="Frugier F."/>
            <person name="Benhamed M."/>
            <person name="Crespi M."/>
            <person name="Gouzy J."/>
            <person name="Gamas P."/>
        </authorList>
    </citation>
    <scope>NUCLEOTIDE SEQUENCE [LARGE SCALE GENOMIC DNA]</scope>
    <source>
        <strain evidence="5">cv. Jemalong A17</strain>
    </source>
</reference>
<protein>
    <submittedName>
        <fullName evidence="2">Putative treslin</fullName>
    </submittedName>
</protein>
<dbReference type="GO" id="GO:0033314">
    <property type="term" value="P:mitotic DNA replication checkpoint signaling"/>
    <property type="evidence" value="ECO:0000318"/>
    <property type="project" value="GO_Central"/>
</dbReference>